<accession>A0A1M6K3E2</accession>
<feature type="transmembrane region" description="Helical" evidence="7">
    <location>
        <begin position="184"/>
        <end position="203"/>
    </location>
</feature>
<evidence type="ECO:0000256" key="5">
    <source>
        <dbReference type="ARBA" id="ARBA00022989"/>
    </source>
</evidence>
<evidence type="ECO:0000256" key="3">
    <source>
        <dbReference type="ARBA" id="ARBA00022475"/>
    </source>
</evidence>
<evidence type="ECO:0000256" key="2">
    <source>
        <dbReference type="ARBA" id="ARBA00004936"/>
    </source>
</evidence>
<proteinExistence type="predicted"/>
<dbReference type="PANTHER" id="PTHR47371">
    <property type="entry name" value="LIPOTEICHOIC ACID SYNTHASE"/>
    <property type="match status" value="1"/>
</dbReference>
<keyword evidence="4 7" id="KW-0812">Transmembrane</keyword>
<reference evidence="9 10" key="1">
    <citation type="submission" date="2016-11" db="EMBL/GenBank/DDBJ databases">
        <authorList>
            <person name="Varghese N."/>
            <person name="Submissions S."/>
        </authorList>
    </citation>
    <scope>NUCLEOTIDE SEQUENCE [LARGE SCALE GENOMIC DNA]</scope>
    <source>
        <strain evidence="9 10">DSM 15287</strain>
    </source>
</reference>
<dbReference type="EMBL" id="FQZD01000025">
    <property type="protein sequence ID" value="SHJ53481.1"/>
    <property type="molecule type" value="Genomic_DNA"/>
</dbReference>
<sequence length="655" mass="73355">MSRWEIFIKNIQQDLKLYLFILTLLCLLRMAFIGVLHSYLGAQSTIADVLISLFYGLRISLKSAAVITLFSFVFCTLFSTIFRTGKLKRLRVIFGSIYISLLIFLFHARIPFYREFHTGFNQMIFNTLRDDISALSYTLVVDYYLPFLVLSAGIISYILCRLLQRILARDTYAAPQFAQNYQRLLFRVAIVTCIALFMVFTRFGGSLTYAHSLHWENAAATGDDFLNEAVIDDIQALYRAYSIQERVQEGADLRIDAAKVRGYAAYLTGSNFTANEIDHAFAKQAQGAKIPKPKHIFIILGESFAQWPLLDSYSSLHIADGIKGIMARPDAVHIPAFVPNGAFTPMAVTAIVSGLSDVSLYPNYHPESYKEPYATALAPQFKKLGYKINFWYGGASSWERIKAFVLAQGFDNFYGVSDFHSESGNVWGSDDRYLFDAIAASFTDDTPTLDVILTVSNHAPYTIDLAKEGFDENKVAAALPAEARDDKDLLKRLGHYWYTDRQIAAFVLKMREKEPESLFVITGDHADRTNISKTPTLFDRYSIPLVVYGTGIQKGVIPAAAAGSHINIIPTLIELIAPQGFGYYSLGDSLTRGSSIGFSHNVWITPDAIGKIQAQDAEDFDGTARTLGTRDSIQQTIDAMRALSWWRIEKGKIVK</sequence>
<feature type="transmembrane region" description="Helical" evidence="7">
    <location>
        <begin position="59"/>
        <end position="78"/>
    </location>
</feature>
<feature type="transmembrane region" description="Helical" evidence="7">
    <location>
        <begin position="143"/>
        <end position="163"/>
    </location>
</feature>
<dbReference type="AlphaFoldDB" id="A0A1M6K3E2"/>
<name>A0A1M6K3E2_9FIRM</name>
<dbReference type="CDD" id="cd16015">
    <property type="entry name" value="LTA_synthase"/>
    <property type="match status" value="1"/>
</dbReference>
<dbReference type="InterPro" id="IPR050448">
    <property type="entry name" value="OpgB/LTA_synthase_biosynth"/>
</dbReference>
<gene>
    <name evidence="9" type="ORF">SAMN02745170_02761</name>
</gene>
<evidence type="ECO:0000256" key="4">
    <source>
        <dbReference type="ARBA" id="ARBA00022692"/>
    </source>
</evidence>
<evidence type="ECO:0000256" key="1">
    <source>
        <dbReference type="ARBA" id="ARBA00004651"/>
    </source>
</evidence>
<dbReference type="Pfam" id="PF00884">
    <property type="entry name" value="Sulfatase"/>
    <property type="match status" value="1"/>
</dbReference>
<dbReference type="PANTHER" id="PTHR47371:SF3">
    <property type="entry name" value="PHOSPHOGLYCEROL TRANSFERASE I"/>
    <property type="match status" value="1"/>
</dbReference>
<comment type="pathway">
    <text evidence="2">Cell wall biogenesis; lipoteichoic acid biosynthesis.</text>
</comment>
<keyword evidence="10" id="KW-1185">Reference proteome</keyword>
<dbReference type="InterPro" id="IPR017850">
    <property type="entry name" value="Alkaline_phosphatase_core_sf"/>
</dbReference>
<organism evidence="9 10">
    <name type="scientific">Propionispora hippei DSM 15287</name>
    <dbReference type="NCBI Taxonomy" id="1123003"/>
    <lineage>
        <taxon>Bacteria</taxon>
        <taxon>Bacillati</taxon>
        <taxon>Bacillota</taxon>
        <taxon>Negativicutes</taxon>
        <taxon>Selenomonadales</taxon>
        <taxon>Sporomusaceae</taxon>
        <taxon>Propionispora</taxon>
    </lineage>
</organism>
<keyword evidence="6 7" id="KW-0472">Membrane</keyword>
<dbReference type="GO" id="GO:0005886">
    <property type="term" value="C:plasma membrane"/>
    <property type="evidence" value="ECO:0007669"/>
    <property type="project" value="UniProtKB-SubCell"/>
</dbReference>
<evidence type="ECO:0000313" key="9">
    <source>
        <dbReference type="EMBL" id="SHJ53481.1"/>
    </source>
</evidence>
<dbReference type="Proteomes" id="UP000322917">
    <property type="component" value="Unassembled WGS sequence"/>
</dbReference>
<comment type="subcellular location">
    <subcellularLocation>
        <location evidence="1">Cell membrane</location>
        <topology evidence="1">Multi-pass membrane protein</topology>
    </subcellularLocation>
</comment>
<dbReference type="GO" id="GO:0016740">
    <property type="term" value="F:transferase activity"/>
    <property type="evidence" value="ECO:0007669"/>
    <property type="project" value="UniProtKB-KW"/>
</dbReference>
<protein>
    <submittedName>
        <fullName evidence="9">Phosphoglycerol transferase MdoB</fullName>
    </submittedName>
</protein>
<evidence type="ECO:0000256" key="7">
    <source>
        <dbReference type="SAM" id="Phobius"/>
    </source>
</evidence>
<keyword evidence="9" id="KW-0808">Transferase</keyword>
<evidence type="ECO:0000259" key="8">
    <source>
        <dbReference type="Pfam" id="PF00884"/>
    </source>
</evidence>
<dbReference type="InterPro" id="IPR000917">
    <property type="entry name" value="Sulfatase_N"/>
</dbReference>
<dbReference type="SUPFAM" id="SSF53649">
    <property type="entry name" value="Alkaline phosphatase-like"/>
    <property type="match status" value="1"/>
</dbReference>
<evidence type="ECO:0000313" key="10">
    <source>
        <dbReference type="Proteomes" id="UP000322917"/>
    </source>
</evidence>
<keyword evidence="5 7" id="KW-1133">Transmembrane helix</keyword>
<feature type="transmembrane region" description="Helical" evidence="7">
    <location>
        <begin position="17"/>
        <end position="39"/>
    </location>
</feature>
<keyword evidence="3" id="KW-1003">Cell membrane</keyword>
<feature type="domain" description="Sulfatase N-terminal" evidence="8">
    <location>
        <begin position="347"/>
        <end position="575"/>
    </location>
</feature>
<dbReference type="Gene3D" id="3.40.720.10">
    <property type="entry name" value="Alkaline Phosphatase, subunit A"/>
    <property type="match status" value="1"/>
</dbReference>
<evidence type="ECO:0000256" key="6">
    <source>
        <dbReference type="ARBA" id="ARBA00023136"/>
    </source>
</evidence>
<feature type="transmembrane region" description="Helical" evidence="7">
    <location>
        <begin position="90"/>
        <end position="110"/>
    </location>
</feature>